<gene>
    <name evidence="9" type="ORF">ACFQ3N_19750</name>
</gene>
<proteinExistence type="inferred from homology"/>
<evidence type="ECO:0000256" key="4">
    <source>
        <dbReference type="ARBA" id="ARBA00022692"/>
    </source>
</evidence>
<reference evidence="10" key="1">
    <citation type="journal article" date="2019" name="Int. J. Syst. Evol. Microbiol.">
        <title>The Global Catalogue of Microorganisms (GCM) 10K type strain sequencing project: providing services to taxonomists for standard genome sequencing and annotation.</title>
        <authorList>
            <consortium name="The Broad Institute Genomics Platform"/>
            <consortium name="The Broad Institute Genome Sequencing Center for Infectious Disease"/>
            <person name="Wu L."/>
            <person name="Ma J."/>
        </authorList>
    </citation>
    <scope>NUCLEOTIDE SEQUENCE [LARGE SCALE GENOMIC DNA]</scope>
    <source>
        <strain evidence="10">CCUG 56754</strain>
    </source>
</reference>
<keyword evidence="4 7" id="KW-0812">Transmembrane</keyword>
<evidence type="ECO:0000259" key="8">
    <source>
        <dbReference type="Pfam" id="PF02706"/>
    </source>
</evidence>
<evidence type="ECO:0000256" key="5">
    <source>
        <dbReference type="ARBA" id="ARBA00022989"/>
    </source>
</evidence>
<evidence type="ECO:0000313" key="10">
    <source>
        <dbReference type="Proteomes" id="UP001597040"/>
    </source>
</evidence>
<keyword evidence="3" id="KW-1003">Cell membrane</keyword>
<keyword evidence="6 7" id="KW-0472">Membrane</keyword>
<evidence type="ECO:0000256" key="2">
    <source>
        <dbReference type="ARBA" id="ARBA00006683"/>
    </source>
</evidence>
<comment type="subcellular location">
    <subcellularLocation>
        <location evidence="1">Cell membrane</location>
        <topology evidence="1">Multi-pass membrane protein</topology>
    </subcellularLocation>
</comment>
<comment type="caution">
    <text evidence="9">The sequence shown here is derived from an EMBL/GenBank/DDBJ whole genome shotgun (WGS) entry which is preliminary data.</text>
</comment>
<feature type="transmembrane region" description="Helical" evidence="7">
    <location>
        <begin position="172"/>
        <end position="190"/>
    </location>
</feature>
<keyword evidence="5 7" id="KW-1133">Transmembrane helix</keyword>
<dbReference type="RefSeq" id="WP_390364834.1">
    <property type="nucleotide sequence ID" value="NZ_JBHTKJ010000074.1"/>
</dbReference>
<dbReference type="EMBL" id="JBHTKJ010000074">
    <property type="protein sequence ID" value="MFD1040598.1"/>
    <property type="molecule type" value="Genomic_DNA"/>
</dbReference>
<evidence type="ECO:0000313" key="9">
    <source>
        <dbReference type="EMBL" id="MFD1040598.1"/>
    </source>
</evidence>
<accession>A0ABW3LQ98</accession>
<dbReference type="InterPro" id="IPR003856">
    <property type="entry name" value="LPS_length_determ_N"/>
</dbReference>
<evidence type="ECO:0000256" key="6">
    <source>
        <dbReference type="ARBA" id="ARBA00023136"/>
    </source>
</evidence>
<name>A0ABW3LQ98_9BACI</name>
<evidence type="ECO:0000256" key="3">
    <source>
        <dbReference type="ARBA" id="ARBA00022475"/>
    </source>
</evidence>
<evidence type="ECO:0000256" key="1">
    <source>
        <dbReference type="ARBA" id="ARBA00004651"/>
    </source>
</evidence>
<dbReference type="PANTHER" id="PTHR32309">
    <property type="entry name" value="TYROSINE-PROTEIN KINASE"/>
    <property type="match status" value="1"/>
</dbReference>
<dbReference type="InterPro" id="IPR050445">
    <property type="entry name" value="Bact_polysacc_biosynth/exp"/>
</dbReference>
<dbReference type="PANTHER" id="PTHR32309:SF31">
    <property type="entry name" value="CAPSULAR EXOPOLYSACCHARIDE FAMILY"/>
    <property type="match status" value="1"/>
</dbReference>
<evidence type="ECO:0000256" key="7">
    <source>
        <dbReference type="SAM" id="Phobius"/>
    </source>
</evidence>
<organism evidence="9 10">
    <name type="scientific">Virgibacillus byunsanensis</name>
    <dbReference type="NCBI Taxonomy" id="570945"/>
    <lineage>
        <taxon>Bacteria</taxon>
        <taxon>Bacillati</taxon>
        <taxon>Bacillota</taxon>
        <taxon>Bacilli</taxon>
        <taxon>Bacillales</taxon>
        <taxon>Bacillaceae</taxon>
        <taxon>Virgibacillus</taxon>
    </lineage>
</organism>
<protein>
    <submittedName>
        <fullName evidence="9">YveK family protein</fullName>
    </submittedName>
</protein>
<keyword evidence="10" id="KW-1185">Reference proteome</keyword>
<feature type="transmembrane region" description="Helical" evidence="7">
    <location>
        <begin position="31"/>
        <end position="49"/>
    </location>
</feature>
<dbReference type="Proteomes" id="UP001597040">
    <property type="component" value="Unassembled WGS sequence"/>
</dbReference>
<sequence>MRDRNKDRNIGYRSSKEVNLKDYFEVIKKRLWIIVLITIICTTAGYYYSNMNNILLYQTYTRIILGAEGDMKTLMVMIKDPIIMEKVKEDLQLSKSPGSIANQIEVARVEDSQVVRISVIDSDPKLAMDIANATAASFKSEISTILDFDEVQLLSSAVESTVPINEGTNRTTIIALVFGLITGIGLVFLLDSLDGTVRKESEVEELLGVPVIGVISNMNKQKYATKKNKQREVKIRSETVDIK</sequence>
<dbReference type="Pfam" id="PF02706">
    <property type="entry name" value="Wzz"/>
    <property type="match status" value="1"/>
</dbReference>
<comment type="similarity">
    <text evidence="2">Belongs to the CpsC/CapA family.</text>
</comment>
<feature type="domain" description="Polysaccharide chain length determinant N-terminal" evidence="8">
    <location>
        <begin position="17"/>
        <end position="71"/>
    </location>
</feature>